<comment type="caution">
    <text evidence="1">The sequence shown here is derived from an EMBL/GenBank/DDBJ whole genome shotgun (WGS) entry which is preliminary data.</text>
</comment>
<proteinExistence type="predicted"/>
<name>A0AAD9IF89_PROWI</name>
<keyword evidence="2" id="KW-1185">Reference proteome</keyword>
<accession>A0AAD9IF89</accession>
<dbReference type="EMBL" id="JASFZW010000010">
    <property type="protein sequence ID" value="KAK2076451.1"/>
    <property type="molecule type" value="Genomic_DNA"/>
</dbReference>
<evidence type="ECO:0000313" key="1">
    <source>
        <dbReference type="EMBL" id="KAK2076451.1"/>
    </source>
</evidence>
<protein>
    <submittedName>
        <fullName evidence="1">Uncharacterized protein</fullName>
    </submittedName>
</protein>
<sequence length="93" mass="9641">MGDGEQEALTDHLGQLSLDEASSGLAAEALDGCEREAKLVAAVHEGVTLDANADILSSQCALLRLNPYARRPVVTAVLGWLQGERPVAAESGA</sequence>
<dbReference type="Proteomes" id="UP001255856">
    <property type="component" value="Unassembled WGS sequence"/>
</dbReference>
<reference evidence="1" key="1">
    <citation type="submission" date="2021-01" db="EMBL/GenBank/DDBJ databases">
        <authorList>
            <person name="Eckstrom K.M.E."/>
        </authorList>
    </citation>
    <scope>NUCLEOTIDE SEQUENCE</scope>
    <source>
        <strain evidence="1">UVCC 0001</strain>
    </source>
</reference>
<gene>
    <name evidence="1" type="ORF">QBZ16_000976</name>
</gene>
<dbReference type="AlphaFoldDB" id="A0AAD9IF89"/>
<organism evidence="1 2">
    <name type="scientific">Prototheca wickerhamii</name>
    <dbReference type="NCBI Taxonomy" id="3111"/>
    <lineage>
        <taxon>Eukaryota</taxon>
        <taxon>Viridiplantae</taxon>
        <taxon>Chlorophyta</taxon>
        <taxon>core chlorophytes</taxon>
        <taxon>Trebouxiophyceae</taxon>
        <taxon>Chlorellales</taxon>
        <taxon>Chlorellaceae</taxon>
        <taxon>Prototheca</taxon>
    </lineage>
</organism>
<evidence type="ECO:0000313" key="2">
    <source>
        <dbReference type="Proteomes" id="UP001255856"/>
    </source>
</evidence>